<dbReference type="CDD" id="cd09281">
    <property type="entry name" value="UPF0066"/>
    <property type="match status" value="1"/>
</dbReference>
<dbReference type="NCBIfam" id="TIGR00104">
    <property type="entry name" value="tRNA_TsaA"/>
    <property type="match status" value="1"/>
</dbReference>
<reference evidence="4" key="1">
    <citation type="submission" date="2022-09" db="EMBL/GenBank/DDBJ databases">
        <title>Actin cytoskeleton and complex cell architecture in an #Asgard archaeon.</title>
        <authorList>
            <person name="Ponce Toledo R.I."/>
            <person name="Schleper C."/>
            <person name="Rodrigues Oliveira T."/>
            <person name="Wollweber F."/>
            <person name="Xu J."/>
            <person name="Rittmann S."/>
            <person name="Klingl A."/>
            <person name="Pilhofer M."/>
        </authorList>
    </citation>
    <scope>NUCLEOTIDE SEQUENCE</scope>
    <source>
        <strain evidence="4">B-35</strain>
    </source>
</reference>
<keyword evidence="5" id="KW-1185">Reference proteome</keyword>
<dbReference type="PROSITE" id="PS01318">
    <property type="entry name" value="TSAA_1"/>
    <property type="match status" value="1"/>
</dbReference>
<dbReference type="EMBL" id="CP104013">
    <property type="protein sequence ID" value="UYP46836.1"/>
    <property type="molecule type" value="Genomic_DNA"/>
</dbReference>
<accession>A0ABY6HTT9</accession>
<dbReference type="PANTHER" id="PTHR12818:SF0">
    <property type="entry name" value="TRNA (ADENINE(37)-N6)-METHYLTRANSFERASE"/>
    <property type="match status" value="1"/>
</dbReference>
<dbReference type="InterPro" id="IPR023370">
    <property type="entry name" value="TrmO-like_N"/>
</dbReference>
<sequence>MNSHSSISYDPIGIIHSPLKNRSDAPIQPSAKPNIVGKIEIFPKFTPCLKDLNQFSFIFLFYHFNRITKHNLQVKPYLDTEIRGVFSTRAPSRPNTIGFSLVELVGIDDNIISVKHVDMLDQTPLLDIKPFVPPFDCALVKNKEIKIGWLSNKIQSHKNVTDDGRFQ</sequence>
<feature type="domain" description="TsaA-like" evidence="3">
    <location>
        <begin position="9"/>
        <end position="140"/>
    </location>
</feature>
<evidence type="ECO:0000256" key="1">
    <source>
        <dbReference type="ARBA" id="ARBA00022691"/>
    </source>
</evidence>
<dbReference type="Proteomes" id="UP001208689">
    <property type="component" value="Chromosome"/>
</dbReference>
<comment type="similarity">
    <text evidence="2">Belongs to the tRNA methyltransferase O family.</text>
</comment>
<evidence type="ECO:0000313" key="5">
    <source>
        <dbReference type="Proteomes" id="UP001208689"/>
    </source>
</evidence>
<evidence type="ECO:0000259" key="3">
    <source>
        <dbReference type="PROSITE" id="PS51668"/>
    </source>
</evidence>
<dbReference type="PROSITE" id="PS51668">
    <property type="entry name" value="TSAA_2"/>
    <property type="match status" value="1"/>
</dbReference>
<dbReference type="InterPro" id="IPR040372">
    <property type="entry name" value="YaeB-like"/>
</dbReference>
<protein>
    <recommendedName>
        <fullName evidence="3">TsaA-like domain-containing protein</fullName>
    </recommendedName>
</protein>
<keyword evidence="1" id="KW-0949">S-adenosyl-L-methionine</keyword>
<proteinExistence type="inferred from homology"/>
<dbReference type="InterPro" id="IPR036413">
    <property type="entry name" value="YaeB-like_sf"/>
</dbReference>
<evidence type="ECO:0000256" key="2">
    <source>
        <dbReference type="ARBA" id="ARBA00033753"/>
    </source>
</evidence>
<evidence type="ECO:0000313" key="4">
    <source>
        <dbReference type="EMBL" id="UYP46836.1"/>
    </source>
</evidence>
<dbReference type="InterPro" id="IPR036414">
    <property type="entry name" value="YaeB_N_sf"/>
</dbReference>
<dbReference type="Pfam" id="PF01980">
    <property type="entry name" value="TrmO_N"/>
    <property type="match status" value="1"/>
</dbReference>
<dbReference type="SUPFAM" id="SSF118196">
    <property type="entry name" value="YaeB-like"/>
    <property type="match status" value="1"/>
</dbReference>
<name>A0ABY6HTT9_9ARCH</name>
<dbReference type="PANTHER" id="PTHR12818">
    <property type="entry name" value="TRNA (ADENINE(37)-N6)-METHYLTRANSFERASE"/>
    <property type="match status" value="1"/>
</dbReference>
<gene>
    <name evidence="4" type="ORF">NEF87_003121</name>
</gene>
<dbReference type="Gene3D" id="2.40.30.70">
    <property type="entry name" value="YaeB-like"/>
    <property type="match status" value="1"/>
</dbReference>
<dbReference type="InterPro" id="IPR023368">
    <property type="entry name" value="UPF0066_cons_site"/>
</dbReference>
<organism evidence="4 5">
    <name type="scientific">Candidatus Lokiarchaeum ossiferum</name>
    <dbReference type="NCBI Taxonomy" id="2951803"/>
    <lineage>
        <taxon>Archaea</taxon>
        <taxon>Promethearchaeati</taxon>
        <taxon>Promethearchaeota</taxon>
        <taxon>Promethearchaeia</taxon>
        <taxon>Promethearchaeales</taxon>
        <taxon>Promethearchaeaceae</taxon>
        <taxon>Candidatus Lokiarchaeum</taxon>
    </lineage>
</organism>